<dbReference type="EMBL" id="LT985188">
    <property type="protein sequence ID" value="SPD88271.1"/>
    <property type="molecule type" value="Genomic_DNA"/>
</dbReference>
<dbReference type="Proteomes" id="UP000238164">
    <property type="component" value="Chromosome 1"/>
</dbReference>
<sequence length="78" mass="7979">MKVVCAPDSFKESMSAAEAAAAMTRGVRSVFPDAQCVEVPMADGGEGIEQVLENASRSVEAGIGGIKIKVGPPIEVST</sequence>
<dbReference type="InterPro" id="IPR004381">
    <property type="entry name" value="Glycerate_kinase"/>
</dbReference>
<evidence type="ECO:0000256" key="3">
    <source>
        <dbReference type="ARBA" id="ARBA00022777"/>
    </source>
</evidence>
<dbReference type="KEGG" id="mgg:MPLG2_3241"/>
<dbReference type="InterPro" id="IPR018197">
    <property type="entry name" value="Glycerate_kinase_RE-like"/>
</dbReference>
<accession>A0A2N9JL23</accession>
<dbReference type="PANTHER" id="PTHR21599">
    <property type="entry name" value="GLYCERATE KINASE"/>
    <property type="match status" value="1"/>
</dbReference>
<dbReference type="InterPro" id="IPR018193">
    <property type="entry name" value="Glyc_kinase_flavodox-like_fold"/>
</dbReference>
<dbReference type="RefSeq" id="WP_269459148.1">
    <property type="nucleotide sequence ID" value="NZ_BAAAGO010000044.1"/>
</dbReference>
<protein>
    <recommendedName>
        <fullName evidence="6">Glycerate kinase</fullName>
    </recommendedName>
</protein>
<reference evidence="4 5" key="1">
    <citation type="submission" date="2018-02" db="EMBL/GenBank/DDBJ databases">
        <authorList>
            <person name="Cohen D.B."/>
            <person name="Kent A.D."/>
        </authorList>
    </citation>
    <scope>NUCLEOTIDE SEQUENCE [LARGE SCALE GENOMIC DNA]</scope>
    <source>
        <strain evidence="4">1</strain>
    </source>
</reference>
<dbReference type="Pfam" id="PF02595">
    <property type="entry name" value="Gly_kinase"/>
    <property type="match status" value="1"/>
</dbReference>
<evidence type="ECO:0000313" key="4">
    <source>
        <dbReference type="EMBL" id="SPD88271.1"/>
    </source>
</evidence>
<comment type="similarity">
    <text evidence="1">Belongs to the glycerate kinase type-1 family.</text>
</comment>
<dbReference type="GO" id="GO:0008887">
    <property type="term" value="F:glycerate kinase activity"/>
    <property type="evidence" value="ECO:0007669"/>
    <property type="project" value="InterPro"/>
</dbReference>
<keyword evidence="3" id="KW-0418">Kinase</keyword>
<dbReference type="Gene3D" id="3.40.50.10350">
    <property type="entry name" value="Glycerate kinase, domain 1"/>
    <property type="match status" value="1"/>
</dbReference>
<dbReference type="AlphaFoldDB" id="A0A2N9JL23"/>
<dbReference type="Gene3D" id="3.90.1510.10">
    <property type="entry name" value="Glycerate kinase, domain 2"/>
    <property type="match status" value="1"/>
</dbReference>
<keyword evidence="2" id="KW-0808">Transferase</keyword>
<dbReference type="PANTHER" id="PTHR21599:SF0">
    <property type="entry name" value="GLYCERATE KINASE"/>
    <property type="match status" value="1"/>
</dbReference>
<dbReference type="InterPro" id="IPR036129">
    <property type="entry name" value="Glycerate_kinase_sf"/>
</dbReference>
<dbReference type="SUPFAM" id="SSF110738">
    <property type="entry name" value="Glycerate kinase I"/>
    <property type="match status" value="1"/>
</dbReference>
<keyword evidence="5" id="KW-1185">Reference proteome</keyword>
<evidence type="ECO:0000256" key="2">
    <source>
        <dbReference type="ARBA" id="ARBA00022679"/>
    </source>
</evidence>
<evidence type="ECO:0000313" key="5">
    <source>
        <dbReference type="Proteomes" id="UP000238164"/>
    </source>
</evidence>
<evidence type="ECO:0000256" key="1">
    <source>
        <dbReference type="ARBA" id="ARBA00006284"/>
    </source>
</evidence>
<dbReference type="GO" id="GO:0031388">
    <property type="term" value="P:organic acid phosphorylation"/>
    <property type="evidence" value="ECO:0007669"/>
    <property type="project" value="InterPro"/>
</dbReference>
<evidence type="ECO:0008006" key="6">
    <source>
        <dbReference type="Google" id="ProtNLM"/>
    </source>
</evidence>
<proteinExistence type="inferred from homology"/>
<gene>
    <name evidence="4" type="ORF">MPLG2_3241</name>
</gene>
<organism evidence="4 5">
    <name type="scientific">Micropruina glycogenica</name>
    <dbReference type="NCBI Taxonomy" id="75385"/>
    <lineage>
        <taxon>Bacteria</taxon>
        <taxon>Bacillati</taxon>
        <taxon>Actinomycetota</taxon>
        <taxon>Actinomycetes</taxon>
        <taxon>Propionibacteriales</taxon>
        <taxon>Nocardioidaceae</taxon>
        <taxon>Micropruina</taxon>
    </lineage>
</organism>
<name>A0A2N9JL23_9ACTN</name>